<name>M1VFJ0_CYAM1</name>
<dbReference type="AlphaFoldDB" id="M1VFJ0"/>
<sequence length="376" mass="42134">MSSDSGSNTIRCGHAVTCDPAVKRVPFEVAFAVTPLGWTRSAKLGSAVTEERALSSRLVSRYWQVARSSLTAPNSDTKVRASSLRVRWFMSSTQQDCSESVNRVANLRTESHVLSDRGEKDNLQLPLDTSFSASSSDPGSALHGELPRSPRLARLVPLEVQLFLLALLPSGVRSRSQYARRVSQRVARLRYILRQRKWNRTGTRSSESDHPFESNQMQISVSLHPRSPRSGSTTPDDLAVMPSSREQLERIWERASPMQQSVERPNPEHHEVNDSATVWEMGERALSFLLQTRRRRLLMYALLLTMILAPARAEGLARWAGELGIRPLAIRHPIFAVLSVLLDMYQELVGSNLIPDDSHWSLIAHVVEVVLLMVAM</sequence>
<accession>M1VFJ0</accession>
<feature type="compositionally biased region" description="Low complexity" evidence="1">
    <location>
        <begin position="130"/>
        <end position="140"/>
    </location>
</feature>
<dbReference type="GeneID" id="16995991"/>
<gene>
    <name evidence="2" type="ORF">CYME_CMP080C</name>
</gene>
<organism evidence="2 3">
    <name type="scientific">Cyanidioschyzon merolae (strain NIES-3377 / 10D)</name>
    <name type="common">Unicellular red alga</name>
    <dbReference type="NCBI Taxonomy" id="280699"/>
    <lineage>
        <taxon>Eukaryota</taxon>
        <taxon>Rhodophyta</taxon>
        <taxon>Bangiophyceae</taxon>
        <taxon>Cyanidiales</taxon>
        <taxon>Cyanidiaceae</taxon>
        <taxon>Cyanidioschyzon</taxon>
    </lineage>
</organism>
<evidence type="ECO:0000256" key="1">
    <source>
        <dbReference type="SAM" id="MobiDB-lite"/>
    </source>
</evidence>
<proteinExistence type="predicted"/>
<dbReference type="Proteomes" id="UP000007014">
    <property type="component" value="Chromosome 16"/>
</dbReference>
<dbReference type="RefSeq" id="XP_005537768.1">
    <property type="nucleotide sequence ID" value="XM_005537711.1"/>
</dbReference>
<feature type="region of interest" description="Disordered" evidence="1">
    <location>
        <begin position="127"/>
        <end position="146"/>
    </location>
</feature>
<dbReference type="Gramene" id="CMP080CT">
    <property type="protein sequence ID" value="CMP080CT"/>
    <property type="gene ID" value="CMP080C"/>
</dbReference>
<evidence type="ECO:0000313" key="3">
    <source>
        <dbReference type="Proteomes" id="UP000007014"/>
    </source>
</evidence>
<dbReference type="EMBL" id="AP006498">
    <property type="protein sequence ID" value="BAM81732.1"/>
    <property type="molecule type" value="Genomic_DNA"/>
</dbReference>
<dbReference type="KEGG" id="cme:CYME_CMP080C"/>
<protein>
    <submittedName>
        <fullName evidence="2">Uncharacterized protein</fullName>
    </submittedName>
</protein>
<keyword evidence="3" id="KW-1185">Reference proteome</keyword>
<evidence type="ECO:0000313" key="2">
    <source>
        <dbReference type="EMBL" id="BAM81732.1"/>
    </source>
</evidence>
<reference evidence="2 3" key="2">
    <citation type="journal article" date="2007" name="BMC Biol.">
        <title>A 100%-complete sequence reveals unusually simple genomic features in the hot-spring red alga Cyanidioschyzon merolae.</title>
        <authorList>
            <person name="Nozaki H."/>
            <person name="Takano H."/>
            <person name="Misumi O."/>
            <person name="Terasawa K."/>
            <person name="Matsuzaki M."/>
            <person name="Maruyama S."/>
            <person name="Nishida K."/>
            <person name="Yagisawa F."/>
            <person name="Yoshida Y."/>
            <person name="Fujiwara T."/>
            <person name="Takio S."/>
            <person name="Tamura K."/>
            <person name="Chung S.J."/>
            <person name="Nakamura S."/>
            <person name="Kuroiwa H."/>
            <person name="Tanaka K."/>
            <person name="Sato N."/>
            <person name="Kuroiwa T."/>
        </authorList>
    </citation>
    <scope>NUCLEOTIDE SEQUENCE [LARGE SCALE GENOMIC DNA]</scope>
    <source>
        <strain evidence="2 3">10D</strain>
    </source>
</reference>
<reference evidence="2 3" key="1">
    <citation type="journal article" date="2004" name="Nature">
        <title>Genome sequence of the ultrasmall unicellular red alga Cyanidioschyzon merolae 10D.</title>
        <authorList>
            <person name="Matsuzaki M."/>
            <person name="Misumi O."/>
            <person name="Shin-i T."/>
            <person name="Maruyama S."/>
            <person name="Takahara M."/>
            <person name="Miyagishima S."/>
            <person name="Mori T."/>
            <person name="Nishida K."/>
            <person name="Yagisawa F."/>
            <person name="Nishida K."/>
            <person name="Yoshida Y."/>
            <person name="Nishimura Y."/>
            <person name="Nakao S."/>
            <person name="Kobayashi T."/>
            <person name="Momoyama Y."/>
            <person name="Higashiyama T."/>
            <person name="Minoda A."/>
            <person name="Sano M."/>
            <person name="Nomoto H."/>
            <person name="Oishi K."/>
            <person name="Hayashi H."/>
            <person name="Ohta F."/>
            <person name="Nishizaka S."/>
            <person name="Haga S."/>
            <person name="Miura S."/>
            <person name="Morishita T."/>
            <person name="Kabeya Y."/>
            <person name="Terasawa K."/>
            <person name="Suzuki Y."/>
            <person name="Ishii Y."/>
            <person name="Asakawa S."/>
            <person name="Takano H."/>
            <person name="Ohta N."/>
            <person name="Kuroiwa H."/>
            <person name="Tanaka K."/>
            <person name="Shimizu N."/>
            <person name="Sugano S."/>
            <person name="Sato N."/>
            <person name="Nozaki H."/>
            <person name="Ogasawara N."/>
            <person name="Kohara Y."/>
            <person name="Kuroiwa T."/>
        </authorList>
    </citation>
    <scope>NUCLEOTIDE SEQUENCE [LARGE SCALE GENOMIC DNA]</scope>
    <source>
        <strain evidence="2 3">10D</strain>
    </source>
</reference>
<dbReference type="HOGENOM" id="CLU_736431_0_0_1"/>